<feature type="domain" description="ChrR-like cupin" evidence="1">
    <location>
        <begin position="119"/>
        <end position="217"/>
    </location>
</feature>
<feature type="domain" description="ChrR-like cupin" evidence="1">
    <location>
        <begin position="10"/>
        <end position="112"/>
    </location>
</feature>
<dbReference type="PATRIC" id="fig|178606.4.peg.8"/>
<dbReference type="AlphaFoldDB" id="A0A094WGL1"/>
<dbReference type="Pfam" id="PF12973">
    <property type="entry name" value="Cupin_7"/>
    <property type="match status" value="2"/>
</dbReference>
<evidence type="ECO:0000259" key="1">
    <source>
        <dbReference type="Pfam" id="PF12973"/>
    </source>
</evidence>
<name>A0A094WGL1_9BACT</name>
<evidence type="ECO:0000313" key="3">
    <source>
        <dbReference type="Proteomes" id="UP000029452"/>
    </source>
</evidence>
<dbReference type="InterPro" id="IPR025979">
    <property type="entry name" value="ChrR-like_cupin_dom"/>
</dbReference>
<dbReference type="EMBL" id="JPGK01000001">
    <property type="protein sequence ID" value="KGA94797.1"/>
    <property type="molecule type" value="Genomic_DNA"/>
</dbReference>
<comment type="caution">
    <text evidence="2">The sequence shown here is derived from an EMBL/GenBank/DDBJ whole genome shotgun (WGS) entry which is preliminary data.</text>
</comment>
<evidence type="ECO:0000313" key="2">
    <source>
        <dbReference type="EMBL" id="KGA94797.1"/>
    </source>
</evidence>
<sequence length="223" mass="24445">MTQAMESGERRVLDTRTLPWRETPGATYAEKVLEEGEEGPTARRTSILRLGPGGVFPGSGFVLGAEIFVLEGLLRCGDVRLPEGSYVTLLTPSPVSFSSDSGCTLFLKTGHLEKGDPRETIVSTRDAPWFPGLVEGLSVMPLFRSGTRNTALVRWAPGTHFQSHRHYGGEEILVLEGVFEDEHGRYGPGTWMRSPHLSQHQPFSQEGCLIFVKTGHLSPGENP</sequence>
<dbReference type="InterPro" id="IPR011051">
    <property type="entry name" value="RmlC_Cupin_sf"/>
</dbReference>
<dbReference type="Gene3D" id="2.60.120.10">
    <property type="entry name" value="Jelly Rolls"/>
    <property type="match status" value="2"/>
</dbReference>
<proteinExistence type="predicted"/>
<organism evidence="2 3">
    <name type="scientific">Leptospirillum ferriphilum</name>
    <dbReference type="NCBI Taxonomy" id="178606"/>
    <lineage>
        <taxon>Bacteria</taxon>
        <taxon>Pseudomonadati</taxon>
        <taxon>Nitrospirota</taxon>
        <taxon>Nitrospiria</taxon>
        <taxon>Nitrospirales</taxon>
        <taxon>Nitrospiraceae</taxon>
        <taxon>Leptospirillum</taxon>
    </lineage>
</organism>
<dbReference type="OrthoDB" id="9801227at2"/>
<protein>
    <recommendedName>
        <fullName evidence="1">ChrR-like cupin domain-containing protein</fullName>
    </recommendedName>
</protein>
<gene>
    <name evidence="2" type="ORF">LptCag_2231</name>
</gene>
<dbReference type="Proteomes" id="UP000029452">
    <property type="component" value="Unassembled WGS sequence"/>
</dbReference>
<accession>A0A094WGL1</accession>
<dbReference type="CDD" id="cd20303">
    <property type="entry name" value="cupin_ChrR_1"/>
    <property type="match status" value="1"/>
</dbReference>
<reference evidence="2 3" key="1">
    <citation type="submission" date="2014-06" db="EMBL/GenBank/DDBJ databases">
        <title>Draft genome sequence of iron oxidizing acidophile Leptospirillum ferriphilum DSM14647.</title>
        <authorList>
            <person name="Cardenas J.P."/>
            <person name="Lazcano M."/>
            <person name="Ossandon F.J."/>
            <person name="Corbett M."/>
            <person name="Holmes D.S."/>
            <person name="Watkin E."/>
        </authorList>
    </citation>
    <scope>NUCLEOTIDE SEQUENCE [LARGE SCALE GENOMIC DNA]</scope>
    <source>
        <strain evidence="2 3">DSM 14647</strain>
    </source>
</reference>
<dbReference type="SUPFAM" id="SSF51182">
    <property type="entry name" value="RmlC-like cupins"/>
    <property type="match status" value="2"/>
</dbReference>
<dbReference type="InterPro" id="IPR014710">
    <property type="entry name" value="RmlC-like_jellyroll"/>
</dbReference>
<dbReference type="RefSeq" id="WP_036079647.1">
    <property type="nucleotide sequence ID" value="NZ_JPGK01000001.1"/>
</dbReference>